<reference evidence="3" key="1">
    <citation type="submission" date="2024-03" db="EMBL/GenBank/DDBJ databases">
        <title>WGS assembly of Saponaria officinalis var. Norfolk2.</title>
        <authorList>
            <person name="Jenkins J."/>
            <person name="Shu S."/>
            <person name="Grimwood J."/>
            <person name="Barry K."/>
            <person name="Goodstein D."/>
            <person name="Schmutz J."/>
            <person name="Leebens-Mack J."/>
            <person name="Osbourn A."/>
        </authorList>
    </citation>
    <scope>NUCLEOTIDE SEQUENCE [LARGE SCALE GENOMIC DNA]</scope>
    <source>
        <strain evidence="3">JIC</strain>
    </source>
</reference>
<dbReference type="PANTHER" id="PTHR31147">
    <property type="entry name" value="ACYL TRANSFERASE 4"/>
    <property type="match status" value="1"/>
</dbReference>
<proteinExistence type="inferred from homology"/>
<dbReference type="EMBL" id="JBDFQZ010000007">
    <property type="protein sequence ID" value="KAK9706634.1"/>
    <property type="molecule type" value="Genomic_DNA"/>
</dbReference>
<comment type="caution">
    <text evidence="3">The sequence shown here is derived from an EMBL/GenBank/DDBJ whole genome shotgun (WGS) entry which is preliminary data.</text>
</comment>
<organism evidence="3 4">
    <name type="scientific">Saponaria officinalis</name>
    <name type="common">Common soapwort</name>
    <name type="synonym">Lychnis saponaria</name>
    <dbReference type="NCBI Taxonomy" id="3572"/>
    <lineage>
        <taxon>Eukaryota</taxon>
        <taxon>Viridiplantae</taxon>
        <taxon>Streptophyta</taxon>
        <taxon>Embryophyta</taxon>
        <taxon>Tracheophyta</taxon>
        <taxon>Spermatophyta</taxon>
        <taxon>Magnoliopsida</taxon>
        <taxon>eudicotyledons</taxon>
        <taxon>Gunneridae</taxon>
        <taxon>Pentapetalae</taxon>
        <taxon>Caryophyllales</taxon>
        <taxon>Caryophyllaceae</taxon>
        <taxon>Caryophylleae</taxon>
        <taxon>Saponaria</taxon>
    </lineage>
</organism>
<evidence type="ECO:0000313" key="4">
    <source>
        <dbReference type="Proteomes" id="UP001443914"/>
    </source>
</evidence>
<dbReference type="PANTHER" id="PTHR31147:SF66">
    <property type="entry name" value="OS05G0315700 PROTEIN"/>
    <property type="match status" value="1"/>
</dbReference>
<dbReference type="AlphaFoldDB" id="A0AAW1JQJ1"/>
<name>A0AAW1JQJ1_SAPOF</name>
<evidence type="ECO:0000256" key="2">
    <source>
        <dbReference type="ARBA" id="ARBA00022679"/>
    </source>
</evidence>
<dbReference type="InterPro" id="IPR023213">
    <property type="entry name" value="CAT-like_dom_sf"/>
</dbReference>
<sequence length="283" mass="31680">MGRSISTNSSLKFKVTRHEPELIRPAKPTPNESLQLSDLDSVNSLRAQHSFIQFYENRDNIEPYLSSLGPSKVIRDAIAKALVSYYPLAGRIRETSEGKLVVECTGEELVYDGPGSSGIVHCPLLFIQGPTEISKLQHSMSQSHEGATSFELITAHLWRSRTIALYKDPHELAQLRYVVDIRSKVNPPLPTGYYGNAIILHKTEATIGNLSNKPFQYALEMVKGIKNDVVITHDYVTTLVDRVVVNRTFDGGFLKLDALIVSDLRRLGFNWFDFGWGLSVYGI</sequence>
<evidence type="ECO:0000256" key="1">
    <source>
        <dbReference type="ARBA" id="ARBA00009861"/>
    </source>
</evidence>
<evidence type="ECO:0000313" key="3">
    <source>
        <dbReference type="EMBL" id="KAK9706634.1"/>
    </source>
</evidence>
<keyword evidence="4" id="KW-1185">Reference proteome</keyword>
<dbReference type="Gene3D" id="3.30.559.10">
    <property type="entry name" value="Chloramphenicol acetyltransferase-like domain"/>
    <property type="match status" value="2"/>
</dbReference>
<dbReference type="Pfam" id="PF02458">
    <property type="entry name" value="Transferase"/>
    <property type="match status" value="2"/>
</dbReference>
<accession>A0AAW1JQJ1</accession>
<keyword evidence="2" id="KW-0808">Transferase</keyword>
<dbReference type="GO" id="GO:0016740">
    <property type="term" value="F:transferase activity"/>
    <property type="evidence" value="ECO:0007669"/>
    <property type="project" value="UniProtKB-KW"/>
</dbReference>
<dbReference type="InterPro" id="IPR050898">
    <property type="entry name" value="Plant_acyltransferase"/>
</dbReference>
<gene>
    <name evidence="3" type="ORF">RND81_07G140800</name>
</gene>
<dbReference type="Proteomes" id="UP001443914">
    <property type="component" value="Unassembled WGS sequence"/>
</dbReference>
<comment type="similarity">
    <text evidence="1">Belongs to the plant acyltransferase family.</text>
</comment>
<protein>
    <submittedName>
        <fullName evidence="3">Uncharacterized protein</fullName>
    </submittedName>
</protein>